<organism evidence="2 3">
    <name type="scientific">Chryseobacterium taiwanense</name>
    <dbReference type="NCBI Taxonomy" id="363331"/>
    <lineage>
        <taxon>Bacteria</taxon>
        <taxon>Pseudomonadati</taxon>
        <taxon>Bacteroidota</taxon>
        <taxon>Flavobacteriia</taxon>
        <taxon>Flavobacteriales</taxon>
        <taxon>Weeksellaceae</taxon>
        <taxon>Chryseobacterium group</taxon>
        <taxon>Chryseobacterium</taxon>
    </lineage>
</organism>
<dbReference type="PANTHER" id="PTHR38436">
    <property type="entry name" value="POLYKETIDE CYCLASE SNOAL-LIKE DOMAIN"/>
    <property type="match status" value="1"/>
</dbReference>
<dbReference type="Pfam" id="PF07366">
    <property type="entry name" value="SnoaL"/>
    <property type="match status" value="1"/>
</dbReference>
<comment type="caution">
    <text evidence="2">The sequence shown here is derived from an EMBL/GenBank/DDBJ whole genome shotgun (WGS) entry which is preliminary data.</text>
</comment>
<dbReference type="AlphaFoldDB" id="A0A0B4CUC2"/>
<sequence>MRKTIAIFTLLAFSFLSVGLNAQSKKTSQSDLDYNKKLVVNFYQKIFGDHDFTNIDHYLLPTYIQHNPNVAHGSEAFEKAIKGWLQNKPKTKIDVQHIAAEGDLIFLHVKNILPDGKLQSVIDIFRIENKKIAEHWDVHETVPEKSANAHPMF</sequence>
<dbReference type="STRING" id="363331.RM51_02425"/>
<dbReference type="InterPro" id="IPR032710">
    <property type="entry name" value="NTF2-like_dom_sf"/>
</dbReference>
<dbReference type="Gene3D" id="3.10.450.50">
    <property type="match status" value="1"/>
</dbReference>
<gene>
    <name evidence="2" type="ORF">RM51_02425</name>
</gene>
<evidence type="ECO:0000313" key="3">
    <source>
        <dbReference type="Proteomes" id="UP000031167"/>
    </source>
</evidence>
<evidence type="ECO:0008006" key="4">
    <source>
        <dbReference type="Google" id="ProtNLM"/>
    </source>
</evidence>
<accession>A0A0B4CUC2</accession>
<name>A0A0B4CUC2_9FLAO</name>
<protein>
    <recommendedName>
        <fullName evidence="4">SnoaL-like domain-containing protein</fullName>
    </recommendedName>
</protein>
<feature type="signal peptide" evidence="1">
    <location>
        <begin position="1"/>
        <end position="22"/>
    </location>
</feature>
<dbReference type="PANTHER" id="PTHR38436:SF1">
    <property type="entry name" value="ESTER CYCLASE"/>
    <property type="match status" value="1"/>
</dbReference>
<evidence type="ECO:0000256" key="1">
    <source>
        <dbReference type="SAM" id="SignalP"/>
    </source>
</evidence>
<dbReference type="EMBL" id="JWTA01000002">
    <property type="protein sequence ID" value="KIC64789.1"/>
    <property type="molecule type" value="Genomic_DNA"/>
</dbReference>
<dbReference type="SUPFAM" id="SSF54427">
    <property type="entry name" value="NTF2-like"/>
    <property type="match status" value="1"/>
</dbReference>
<dbReference type="GO" id="GO:0030638">
    <property type="term" value="P:polyketide metabolic process"/>
    <property type="evidence" value="ECO:0007669"/>
    <property type="project" value="InterPro"/>
</dbReference>
<keyword evidence="3" id="KW-1185">Reference proteome</keyword>
<reference evidence="2 3" key="1">
    <citation type="submission" date="2014-12" db="EMBL/GenBank/DDBJ databases">
        <title>Genome sequencing of Chryseobacterium taiwanense TPW19.</title>
        <authorList>
            <person name="Tan P.W."/>
            <person name="Chan K.-G."/>
        </authorList>
    </citation>
    <scope>NUCLEOTIDE SEQUENCE [LARGE SCALE GENOMIC DNA]</scope>
    <source>
        <strain evidence="2 3">TPW19</strain>
    </source>
</reference>
<dbReference type="OrthoDB" id="9812089at2"/>
<proteinExistence type="predicted"/>
<keyword evidence="1" id="KW-0732">Signal</keyword>
<evidence type="ECO:0000313" key="2">
    <source>
        <dbReference type="EMBL" id="KIC64789.1"/>
    </source>
</evidence>
<dbReference type="RefSeq" id="WP_039364766.1">
    <property type="nucleotide sequence ID" value="NZ_JWTA01000002.1"/>
</dbReference>
<dbReference type="InterPro" id="IPR009959">
    <property type="entry name" value="Cyclase_SnoaL-like"/>
</dbReference>
<feature type="chain" id="PRO_5002100653" description="SnoaL-like domain-containing protein" evidence="1">
    <location>
        <begin position="23"/>
        <end position="153"/>
    </location>
</feature>
<dbReference type="Proteomes" id="UP000031167">
    <property type="component" value="Unassembled WGS sequence"/>
</dbReference>